<keyword evidence="1 2" id="KW-0238">DNA-binding</keyword>
<evidence type="ECO:0000313" key="6">
    <source>
        <dbReference type="Proteomes" id="UP000348942"/>
    </source>
</evidence>
<accession>A0A5Q0TH76</accession>
<feature type="compositionally biased region" description="Basic and acidic residues" evidence="3">
    <location>
        <begin position="12"/>
        <end position="26"/>
    </location>
</feature>
<dbReference type="Pfam" id="PF00440">
    <property type="entry name" value="TetR_N"/>
    <property type="match status" value="1"/>
</dbReference>
<reference evidence="5 6" key="1">
    <citation type="submission" date="2019-10" db="EMBL/GenBank/DDBJ databases">
        <title>Vibrio sp. nov., isolated from Coralline algae surface.</title>
        <authorList>
            <person name="Geng Y."/>
            <person name="Zhang X."/>
        </authorList>
    </citation>
    <scope>NUCLEOTIDE SEQUENCE [LARGE SCALE GENOMIC DNA]</scope>
    <source>
        <strain evidence="5 6">SM1977</strain>
    </source>
</reference>
<dbReference type="EMBL" id="CP045700">
    <property type="protein sequence ID" value="QGA66518.1"/>
    <property type="molecule type" value="Genomic_DNA"/>
</dbReference>
<evidence type="ECO:0000256" key="1">
    <source>
        <dbReference type="ARBA" id="ARBA00023125"/>
    </source>
</evidence>
<name>A0A5Q0TH76_9VIBR</name>
<dbReference type="AlphaFoldDB" id="A0A5Q0TH76"/>
<organism evidence="5 6">
    <name type="scientific">Vibrio algicola</name>
    <dbReference type="NCBI Taxonomy" id="2662262"/>
    <lineage>
        <taxon>Bacteria</taxon>
        <taxon>Pseudomonadati</taxon>
        <taxon>Pseudomonadota</taxon>
        <taxon>Gammaproteobacteria</taxon>
        <taxon>Vibrionales</taxon>
        <taxon>Vibrionaceae</taxon>
        <taxon>Vibrio</taxon>
    </lineage>
</organism>
<evidence type="ECO:0000256" key="3">
    <source>
        <dbReference type="SAM" id="MobiDB-lite"/>
    </source>
</evidence>
<feature type="region of interest" description="Disordered" evidence="3">
    <location>
        <begin position="1"/>
        <end position="26"/>
    </location>
</feature>
<evidence type="ECO:0000313" key="5">
    <source>
        <dbReference type="EMBL" id="QGA66518.1"/>
    </source>
</evidence>
<dbReference type="PRINTS" id="PR00455">
    <property type="entry name" value="HTHTETR"/>
</dbReference>
<dbReference type="PANTHER" id="PTHR43479">
    <property type="entry name" value="ACREF/ENVCD OPERON REPRESSOR-RELATED"/>
    <property type="match status" value="1"/>
</dbReference>
<evidence type="ECO:0000256" key="2">
    <source>
        <dbReference type="PROSITE-ProRule" id="PRU00335"/>
    </source>
</evidence>
<keyword evidence="6" id="KW-1185">Reference proteome</keyword>
<dbReference type="InterPro" id="IPR050624">
    <property type="entry name" value="HTH-type_Tx_Regulator"/>
</dbReference>
<gene>
    <name evidence="5" type="ORF">GFB47_13935</name>
</gene>
<dbReference type="PROSITE" id="PS50977">
    <property type="entry name" value="HTH_TETR_2"/>
    <property type="match status" value="1"/>
</dbReference>
<sequence length="245" mass="28343">MTVKMRLSVDTGTEKKQGRRSAQEAKQTKRQILSVAGSLFAKLGYKRVSLRLISEQAGVSHSLLRYHFGSKEKIWQHISDHLSLHFKNYFQHIIDSLPQDLPANILLYKLMNRVLACSLHDPRAIRFLADAVRQDKKMVNYLLDPSIHVNEVIENLMIQFKQQYPDSLLTGKTLRWQVTLYSHSASTLRPLLPHVFEQPSDDDALFAHWQQFNLNISQQLHIKPQDIERPRCLATMIIAPPEEID</sequence>
<feature type="domain" description="HTH tetR-type" evidence="4">
    <location>
        <begin position="26"/>
        <end position="86"/>
    </location>
</feature>
<dbReference type="Gene3D" id="1.10.357.10">
    <property type="entry name" value="Tetracycline Repressor, domain 2"/>
    <property type="match status" value="1"/>
</dbReference>
<dbReference type="PANTHER" id="PTHR43479:SF12">
    <property type="entry name" value="TRANSCRIPTIONAL REGULATORY PROTEIN"/>
    <property type="match status" value="1"/>
</dbReference>
<dbReference type="GO" id="GO:0003677">
    <property type="term" value="F:DNA binding"/>
    <property type="evidence" value="ECO:0007669"/>
    <property type="project" value="UniProtKB-UniRule"/>
</dbReference>
<feature type="DNA-binding region" description="H-T-H motif" evidence="2">
    <location>
        <begin position="49"/>
        <end position="68"/>
    </location>
</feature>
<dbReference type="Proteomes" id="UP000348942">
    <property type="component" value="Chromosome 2"/>
</dbReference>
<dbReference type="InterPro" id="IPR009057">
    <property type="entry name" value="Homeodomain-like_sf"/>
</dbReference>
<protein>
    <submittedName>
        <fullName evidence="5">TetR family transcriptional regulator</fullName>
    </submittedName>
</protein>
<proteinExistence type="predicted"/>
<dbReference type="SUPFAM" id="SSF46689">
    <property type="entry name" value="Homeodomain-like"/>
    <property type="match status" value="1"/>
</dbReference>
<dbReference type="InterPro" id="IPR001647">
    <property type="entry name" value="HTH_TetR"/>
</dbReference>
<evidence type="ECO:0000259" key="4">
    <source>
        <dbReference type="PROSITE" id="PS50977"/>
    </source>
</evidence>